<organism evidence="2 3">
    <name type="scientific">Candidatus Aeolococcus gillhamiae</name>
    <dbReference type="NCBI Taxonomy" id="3127015"/>
    <lineage>
        <taxon>Bacteria</taxon>
        <taxon>Bacillati</taxon>
        <taxon>Candidatus Dormiibacterota</taxon>
        <taxon>Candidatus Dormibacteria</taxon>
        <taxon>Candidatus Aeolococcales</taxon>
        <taxon>Candidatus Aeolococcaceae</taxon>
        <taxon>Candidatus Aeolococcus</taxon>
    </lineage>
</organism>
<accession>A0A934JWS9</accession>
<dbReference type="InterPro" id="IPR008490">
    <property type="entry name" value="Transposase_InsH_N"/>
</dbReference>
<dbReference type="PANTHER" id="PTHR35604:SF2">
    <property type="entry name" value="TRANSPOSASE INSH FOR INSERTION SEQUENCE ELEMENT IS5A-RELATED"/>
    <property type="match status" value="1"/>
</dbReference>
<protein>
    <submittedName>
        <fullName evidence="2">Transposase</fullName>
    </submittedName>
</protein>
<dbReference type="EMBL" id="JAEKNS010000159">
    <property type="protein sequence ID" value="MBJ7596382.1"/>
    <property type="molecule type" value="Genomic_DNA"/>
</dbReference>
<feature type="domain" description="Transposase InsH N-terminal" evidence="1">
    <location>
        <begin position="18"/>
        <end position="113"/>
    </location>
</feature>
<gene>
    <name evidence="2" type="ORF">JF886_16255</name>
</gene>
<reference evidence="2 3" key="1">
    <citation type="submission" date="2020-10" db="EMBL/GenBank/DDBJ databases">
        <title>Ca. Dormibacterota MAGs.</title>
        <authorList>
            <person name="Montgomery K."/>
        </authorList>
    </citation>
    <scope>NUCLEOTIDE SEQUENCE [LARGE SCALE GENOMIC DNA]</scope>
    <source>
        <strain evidence="2">SC8812_S17_18</strain>
    </source>
</reference>
<dbReference type="AlphaFoldDB" id="A0A934JWS9"/>
<dbReference type="Pfam" id="PF05598">
    <property type="entry name" value="DUF772"/>
    <property type="match status" value="1"/>
</dbReference>
<evidence type="ECO:0000313" key="2">
    <source>
        <dbReference type="EMBL" id="MBJ7596382.1"/>
    </source>
</evidence>
<dbReference type="RefSeq" id="WP_337314376.1">
    <property type="nucleotide sequence ID" value="NZ_JAEKNS010000159.1"/>
</dbReference>
<sequence>MRGNTFEQVAMLSTLTPDELVPVDHPIRRIKAIVETALAELSPQFDAMYSTIGRPSVAPERLLKSCVLIALYTVRSERLFCERLQYDLLFKWFLDMNADDPGFDPTTFSSVRVRSLATR</sequence>
<dbReference type="Proteomes" id="UP000606991">
    <property type="component" value="Unassembled WGS sequence"/>
</dbReference>
<dbReference type="PANTHER" id="PTHR35604">
    <property type="entry name" value="TRANSPOSASE INSH FOR INSERTION SEQUENCE ELEMENT IS5A-RELATED"/>
    <property type="match status" value="1"/>
</dbReference>
<evidence type="ECO:0000313" key="3">
    <source>
        <dbReference type="Proteomes" id="UP000606991"/>
    </source>
</evidence>
<name>A0A934JWS9_9BACT</name>
<proteinExistence type="predicted"/>
<comment type="caution">
    <text evidence="2">The sequence shown here is derived from an EMBL/GenBank/DDBJ whole genome shotgun (WGS) entry which is preliminary data.</text>
</comment>
<evidence type="ECO:0000259" key="1">
    <source>
        <dbReference type="Pfam" id="PF05598"/>
    </source>
</evidence>